<evidence type="ECO:0000256" key="1">
    <source>
        <dbReference type="SAM" id="MobiDB-lite"/>
    </source>
</evidence>
<protein>
    <submittedName>
        <fullName evidence="3">Uncharacterized protein</fullName>
    </submittedName>
</protein>
<keyword evidence="2" id="KW-0812">Transmembrane</keyword>
<keyword evidence="2" id="KW-0472">Membrane</keyword>
<name>A0ABD1X9Z5_9LAMI</name>
<evidence type="ECO:0000313" key="4">
    <source>
        <dbReference type="Proteomes" id="UP001604277"/>
    </source>
</evidence>
<keyword evidence="4" id="KW-1185">Reference proteome</keyword>
<feature type="transmembrane region" description="Helical" evidence="2">
    <location>
        <begin position="63"/>
        <end position="83"/>
    </location>
</feature>
<organism evidence="3 4">
    <name type="scientific">Forsythia ovata</name>
    <dbReference type="NCBI Taxonomy" id="205694"/>
    <lineage>
        <taxon>Eukaryota</taxon>
        <taxon>Viridiplantae</taxon>
        <taxon>Streptophyta</taxon>
        <taxon>Embryophyta</taxon>
        <taxon>Tracheophyta</taxon>
        <taxon>Spermatophyta</taxon>
        <taxon>Magnoliopsida</taxon>
        <taxon>eudicotyledons</taxon>
        <taxon>Gunneridae</taxon>
        <taxon>Pentapetalae</taxon>
        <taxon>asterids</taxon>
        <taxon>lamiids</taxon>
        <taxon>Lamiales</taxon>
        <taxon>Oleaceae</taxon>
        <taxon>Forsythieae</taxon>
        <taxon>Forsythia</taxon>
    </lineage>
</organism>
<evidence type="ECO:0000256" key="2">
    <source>
        <dbReference type="SAM" id="Phobius"/>
    </source>
</evidence>
<dbReference type="Proteomes" id="UP001604277">
    <property type="component" value="Unassembled WGS sequence"/>
</dbReference>
<evidence type="ECO:0000313" key="3">
    <source>
        <dbReference type="EMBL" id="KAL2558792.1"/>
    </source>
</evidence>
<dbReference type="AlphaFoldDB" id="A0ABD1X9Z5"/>
<feature type="region of interest" description="Disordered" evidence="1">
    <location>
        <begin position="1"/>
        <end position="23"/>
    </location>
</feature>
<reference evidence="4" key="1">
    <citation type="submission" date="2024-07" db="EMBL/GenBank/DDBJ databases">
        <title>Two chromosome-level genome assemblies of Korean endemic species Abeliophyllum distichum and Forsythia ovata (Oleaceae).</title>
        <authorList>
            <person name="Jang H."/>
        </authorList>
    </citation>
    <scope>NUCLEOTIDE SEQUENCE [LARGE SCALE GENOMIC DNA]</scope>
</reference>
<gene>
    <name evidence="3" type="ORF">Fot_03531</name>
</gene>
<keyword evidence="2" id="KW-1133">Transmembrane helix</keyword>
<dbReference type="EMBL" id="JBFOLJ010000001">
    <property type="protein sequence ID" value="KAL2558792.1"/>
    <property type="molecule type" value="Genomic_DNA"/>
</dbReference>
<comment type="caution">
    <text evidence="3">The sequence shown here is derived from an EMBL/GenBank/DDBJ whole genome shotgun (WGS) entry which is preliminary data.</text>
</comment>
<sequence>MSTYQKFKNLSATPSSPASAPPPYMMSPSSINLSTKWLFLSASPTSARPTQSLSPILSFSQTLISLLLHLLFFFSSFLIRHFFSQFTPILKLIHLELSIEDHEREAFRSKAIDVNVMGSDVIVVTNEEETLEELAKEDYQARTTLSLLGVIPSLVALLDSEDPTSHS</sequence>
<accession>A0ABD1X9Z5</accession>
<feature type="compositionally biased region" description="Polar residues" evidence="1">
    <location>
        <begin position="1"/>
        <end position="13"/>
    </location>
</feature>
<proteinExistence type="predicted"/>